<gene>
    <name evidence="1" type="ordered locus">TERTU_4218</name>
</gene>
<protein>
    <recommendedName>
        <fullName evidence="3">Cytoplasmic protein</fullName>
    </recommendedName>
</protein>
<evidence type="ECO:0008006" key="3">
    <source>
        <dbReference type="Google" id="ProtNLM"/>
    </source>
</evidence>
<reference evidence="1 2" key="1">
    <citation type="journal article" date="2009" name="PLoS ONE">
        <title>The complete genome of Teredinibacter turnerae T7901: an intracellular endosymbiont of marine wood-boring bivalves (shipworms).</title>
        <authorList>
            <person name="Yang J.C."/>
            <person name="Madupu R."/>
            <person name="Durkin A.S."/>
            <person name="Ekborg N.A."/>
            <person name="Pedamallu C.S."/>
            <person name="Hostetler J.B."/>
            <person name="Radune D."/>
            <person name="Toms B.S."/>
            <person name="Henrissat B."/>
            <person name="Coutinho P.M."/>
            <person name="Schwarz S."/>
            <person name="Field L."/>
            <person name="Trindade-Silva A.E."/>
            <person name="Soares C.A.G."/>
            <person name="Elshahawi S."/>
            <person name="Hanora A."/>
            <person name="Schmidt E.W."/>
            <person name="Haygood M.G."/>
            <person name="Posfai J."/>
            <person name="Benner J."/>
            <person name="Madinger C."/>
            <person name="Nove J."/>
            <person name="Anton B."/>
            <person name="Chaudhary K."/>
            <person name="Foster J."/>
            <person name="Holman A."/>
            <person name="Kumar S."/>
            <person name="Lessard P.A."/>
            <person name="Luyten Y.A."/>
            <person name="Slatko B."/>
            <person name="Wood N."/>
            <person name="Wu B."/>
            <person name="Teplitski M."/>
            <person name="Mougous J.D."/>
            <person name="Ward N."/>
            <person name="Eisen J.A."/>
            <person name="Badger J.H."/>
            <person name="Distel D.L."/>
        </authorList>
    </citation>
    <scope>NUCLEOTIDE SEQUENCE [LARGE SCALE GENOMIC DNA]</scope>
    <source>
        <strain evidence="2">ATCC 39867 / T7901</strain>
    </source>
</reference>
<dbReference type="RefSeq" id="WP_015817209.1">
    <property type="nucleotide sequence ID" value="NC_012997.1"/>
</dbReference>
<dbReference type="EMBL" id="CP001614">
    <property type="protein sequence ID" value="ACR11097.1"/>
    <property type="molecule type" value="Genomic_DNA"/>
</dbReference>
<dbReference type="GeneID" id="58407489"/>
<organism evidence="1 2">
    <name type="scientific">Teredinibacter turnerae (strain ATCC 39867 / T7901)</name>
    <dbReference type="NCBI Taxonomy" id="377629"/>
    <lineage>
        <taxon>Bacteria</taxon>
        <taxon>Pseudomonadati</taxon>
        <taxon>Pseudomonadota</taxon>
        <taxon>Gammaproteobacteria</taxon>
        <taxon>Cellvibrionales</taxon>
        <taxon>Cellvibrionaceae</taxon>
        <taxon>Teredinibacter</taxon>
    </lineage>
</organism>
<sequence length="133" mass="14813">MVWNTNSLQALLEQHGIWEVSLESGCITVTNDEGIDAFIYAGDRQLLVEVPLFPEADVIDVAALNDKILETHYLAPLSCIYKKSIGGQSYYIAFGALSLESKDHVVIEEVSTLFENVDEFLDLYADNLKKEVA</sequence>
<dbReference type="OrthoDB" id="7677665at2"/>
<accession>C5BI44</accession>
<dbReference type="STRING" id="377629.TERTU_4218"/>
<keyword evidence="2" id="KW-1185">Reference proteome</keyword>
<dbReference type="KEGG" id="ttu:TERTU_4218"/>
<name>C5BI44_TERTT</name>
<evidence type="ECO:0000313" key="1">
    <source>
        <dbReference type="EMBL" id="ACR11097.1"/>
    </source>
</evidence>
<evidence type="ECO:0000313" key="2">
    <source>
        <dbReference type="Proteomes" id="UP000009080"/>
    </source>
</evidence>
<dbReference type="eggNOG" id="COG3789">
    <property type="taxonomic scope" value="Bacteria"/>
</dbReference>
<dbReference type="Proteomes" id="UP000009080">
    <property type="component" value="Chromosome"/>
</dbReference>
<dbReference type="HOGENOM" id="CLU_110701_1_1_6"/>
<dbReference type="AlphaFoldDB" id="C5BI44"/>
<dbReference type="Pfam" id="PF09938">
    <property type="entry name" value="DUF2170"/>
    <property type="match status" value="1"/>
</dbReference>
<dbReference type="InterPro" id="IPR019231">
    <property type="entry name" value="DUF2170"/>
</dbReference>
<proteinExistence type="predicted"/>